<proteinExistence type="predicted"/>
<accession>A0A4Q7NVY5</accession>
<dbReference type="RefSeq" id="WP_165400103.1">
    <property type="nucleotide sequence ID" value="NZ_SGXD01000001.1"/>
</dbReference>
<dbReference type="EMBL" id="SGXD01000001">
    <property type="protein sequence ID" value="RZS91443.1"/>
    <property type="molecule type" value="Genomic_DNA"/>
</dbReference>
<name>A0A4Q7NVY5_9ACTN</name>
<keyword evidence="2" id="KW-0808">Transferase</keyword>
<reference evidence="2 3" key="1">
    <citation type="submission" date="2019-02" db="EMBL/GenBank/DDBJ databases">
        <title>Genomic Encyclopedia of Type Strains, Phase IV (KMG-IV): sequencing the most valuable type-strain genomes for metagenomic binning, comparative biology and taxonomic classification.</title>
        <authorList>
            <person name="Goeker M."/>
        </authorList>
    </citation>
    <scope>NUCLEOTIDE SEQUENCE [LARGE SCALE GENOMIC DNA]</scope>
    <source>
        <strain evidence="2 3">DSM 45622</strain>
    </source>
</reference>
<feature type="region of interest" description="Disordered" evidence="1">
    <location>
        <begin position="156"/>
        <end position="175"/>
    </location>
</feature>
<comment type="caution">
    <text evidence="2">The sequence shown here is derived from an EMBL/GenBank/DDBJ whole genome shotgun (WGS) entry which is preliminary data.</text>
</comment>
<dbReference type="GO" id="GO:0016740">
    <property type="term" value="F:transferase activity"/>
    <property type="evidence" value="ECO:0007669"/>
    <property type="project" value="UniProtKB-KW"/>
</dbReference>
<evidence type="ECO:0000313" key="3">
    <source>
        <dbReference type="Proteomes" id="UP000293638"/>
    </source>
</evidence>
<organism evidence="2 3">
    <name type="scientific">Motilibacter rhizosphaerae</name>
    <dbReference type="NCBI Taxonomy" id="598652"/>
    <lineage>
        <taxon>Bacteria</taxon>
        <taxon>Bacillati</taxon>
        <taxon>Actinomycetota</taxon>
        <taxon>Actinomycetes</taxon>
        <taxon>Motilibacterales</taxon>
        <taxon>Motilibacteraceae</taxon>
        <taxon>Motilibacter</taxon>
    </lineage>
</organism>
<dbReference type="Pfam" id="PF14907">
    <property type="entry name" value="NTP_transf_5"/>
    <property type="match status" value="1"/>
</dbReference>
<evidence type="ECO:0000313" key="2">
    <source>
        <dbReference type="EMBL" id="RZS91443.1"/>
    </source>
</evidence>
<dbReference type="Proteomes" id="UP000293638">
    <property type="component" value="Unassembled WGS sequence"/>
</dbReference>
<dbReference type="AlphaFoldDB" id="A0A4Q7NVY5"/>
<evidence type="ECO:0000256" key="1">
    <source>
        <dbReference type="SAM" id="MobiDB-lite"/>
    </source>
</evidence>
<dbReference type="InterPro" id="IPR039498">
    <property type="entry name" value="NTP_transf_5"/>
</dbReference>
<keyword evidence="3" id="KW-1185">Reference proteome</keyword>
<protein>
    <submittedName>
        <fullName evidence="2">Putative nucleotidyltransferase-like protein</fullName>
    </submittedName>
</protein>
<gene>
    <name evidence="2" type="ORF">EV189_0684</name>
</gene>
<dbReference type="Gene3D" id="3.30.460.40">
    <property type="match status" value="1"/>
</dbReference>
<sequence>MTTERNSALPGAERRLLLRAALLDGDTGREAYAEWRRHHDPTDLEPVSYRLLPLLYRNLERLGVEAPERARLQGVYRHAWYANQRLLHAAGPGLRLLAGAGIPVVLLKGAALVATSTGGDVGVRPMEDVDVLVPAADAVRAHDALVAGGWHWYEPEPPEDARRRKQSSPYVPESGTQLDLHWRPLWEPGSTGTLWEAVVPATLAGAEVLVPSRAHQLVVTAAHGVGWHPSPLRWIADCALLLRGIDEAGWDELVAAARAARMGGTVAAALDVVGDVLDLELPAGTMQALRSQRGGPVERVALGSKVRGPGPGAGYLASLEYAVRSRRADDTGRIGAVEHLLLCDGGTRREIAARLVRRTGELAGARLRRS</sequence>